<feature type="compositionally biased region" description="Acidic residues" evidence="1">
    <location>
        <begin position="224"/>
        <end position="238"/>
    </location>
</feature>
<dbReference type="Pfam" id="PF17110">
    <property type="entry name" value="TFB6"/>
    <property type="match status" value="1"/>
</dbReference>
<reference evidence="2" key="1">
    <citation type="submission" date="2020-01" db="EMBL/GenBank/DDBJ databases">
        <authorList>
            <person name="Feng Z.H.Z."/>
        </authorList>
    </citation>
    <scope>NUCLEOTIDE SEQUENCE</scope>
    <source>
        <strain evidence="2">CBS107.38</strain>
    </source>
</reference>
<evidence type="ECO:0000256" key="1">
    <source>
        <dbReference type="SAM" id="MobiDB-lite"/>
    </source>
</evidence>
<dbReference type="InterPro" id="IPR031349">
    <property type="entry name" value="Tfb6"/>
</dbReference>
<feature type="compositionally biased region" description="Low complexity" evidence="1">
    <location>
        <begin position="1179"/>
        <end position="1202"/>
    </location>
</feature>
<feature type="compositionally biased region" description="Basic residues" evidence="1">
    <location>
        <begin position="1265"/>
        <end position="1274"/>
    </location>
</feature>
<reference evidence="2" key="2">
    <citation type="submission" date="2020-08" db="EMBL/GenBank/DDBJ databases">
        <title>Draft Genome Sequence of Cumin Blight Pathogen Alternaria burnsii.</title>
        <authorList>
            <person name="Feng Z."/>
        </authorList>
    </citation>
    <scope>NUCLEOTIDE SEQUENCE</scope>
    <source>
        <strain evidence="2">CBS107.38</strain>
    </source>
</reference>
<evidence type="ECO:0000313" key="2">
    <source>
        <dbReference type="EMBL" id="KAF7670895.1"/>
    </source>
</evidence>
<proteinExistence type="predicted"/>
<feature type="compositionally biased region" description="Basic residues" evidence="1">
    <location>
        <begin position="596"/>
        <end position="611"/>
    </location>
</feature>
<feature type="compositionally biased region" description="Polar residues" evidence="1">
    <location>
        <begin position="938"/>
        <end position="947"/>
    </location>
</feature>
<feature type="region of interest" description="Disordered" evidence="1">
    <location>
        <begin position="562"/>
        <end position="614"/>
    </location>
</feature>
<organism evidence="2 3">
    <name type="scientific">Alternaria burnsii</name>
    <dbReference type="NCBI Taxonomy" id="1187904"/>
    <lineage>
        <taxon>Eukaryota</taxon>
        <taxon>Fungi</taxon>
        <taxon>Dikarya</taxon>
        <taxon>Ascomycota</taxon>
        <taxon>Pezizomycotina</taxon>
        <taxon>Dothideomycetes</taxon>
        <taxon>Pleosporomycetidae</taxon>
        <taxon>Pleosporales</taxon>
        <taxon>Pleosporineae</taxon>
        <taxon>Pleosporaceae</taxon>
        <taxon>Alternaria</taxon>
        <taxon>Alternaria sect. Alternaria</taxon>
    </lineage>
</organism>
<dbReference type="RefSeq" id="XP_038781280.1">
    <property type="nucleotide sequence ID" value="XM_038936070.1"/>
</dbReference>
<feature type="region of interest" description="Disordered" evidence="1">
    <location>
        <begin position="1062"/>
        <end position="1128"/>
    </location>
</feature>
<dbReference type="Proteomes" id="UP000596902">
    <property type="component" value="Unassembled WGS sequence"/>
</dbReference>
<feature type="region of interest" description="Disordered" evidence="1">
    <location>
        <begin position="985"/>
        <end position="1050"/>
    </location>
</feature>
<feature type="region of interest" description="Disordered" evidence="1">
    <location>
        <begin position="928"/>
        <end position="958"/>
    </location>
</feature>
<feature type="region of interest" description="Disordered" evidence="1">
    <location>
        <begin position="1"/>
        <end position="37"/>
    </location>
</feature>
<feature type="compositionally biased region" description="Polar residues" evidence="1">
    <location>
        <begin position="1244"/>
        <end position="1264"/>
    </location>
</feature>
<evidence type="ECO:0000313" key="3">
    <source>
        <dbReference type="Proteomes" id="UP000596902"/>
    </source>
</evidence>
<feature type="region of interest" description="Disordered" evidence="1">
    <location>
        <begin position="189"/>
        <end position="239"/>
    </location>
</feature>
<feature type="compositionally biased region" description="Basic and acidic residues" evidence="1">
    <location>
        <begin position="1275"/>
        <end position="1287"/>
    </location>
</feature>
<dbReference type="PANTHER" id="PTHR37781">
    <property type="entry name" value="TFIIH COMPLEX SUBUNIT"/>
    <property type="match status" value="1"/>
</dbReference>
<comment type="caution">
    <text evidence="2">The sequence shown here is derived from an EMBL/GenBank/DDBJ whole genome shotgun (WGS) entry which is preliminary data.</text>
</comment>
<gene>
    <name evidence="2" type="ORF">GT037_011023</name>
</gene>
<dbReference type="GeneID" id="62209248"/>
<feature type="compositionally biased region" description="Basic and acidic residues" evidence="1">
    <location>
        <begin position="1076"/>
        <end position="1089"/>
    </location>
</feature>
<feature type="compositionally biased region" description="Acidic residues" evidence="1">
    <location>
        <begin position="191"/>
        <end position="211"/>
    </location>
</feature>
<name>A0A8H7AWC7_9PLEO</name>
<sequence length="1340" mass="146566">MPEIPTPPASSVAPSQHASPLPQPRKHPLKPGGPRESDLIRYLDHGVNRIQKRVDNRMTNRKLKPVPGEEEGYKAFWEVAKDLDGLVDVVWVSGSPNLQIPYLLNFAVLTADFLPLFGSSTRSAQATFRLLSKLDYAFSSLLTGHDTASGEYLPGFENGRTITTTDKVRLKGVVDRTRLTVTRVMSGDSVVGDEDDVGEAIDTDTEGEGEGETGGRQDTVTFEGFEDNDDDEEDDEWEERGVASVYEKTIGELGDVLGGPPIGIITDDWGVNGTEQQRSGGGFVESGGEIELKGDAAKQQSELAERRLLETKLLKEEVVPFPDDEYAFQLNWVANAPFMQTRVKNNVYDKTEATTGTHLVHIPDDITAVDHSFTDAASLHEPKALALHVNVSDKTYVSGLYNQRTSLKIEVFFNGMLSACLFIPTHDVRSGAKSNHQVFGGTRIDFLAERPWVILSPEVAADGNTRKNTTVVSVEQRWLHLCQALQIEARERGQDEQGNRPPTADFLCALATMQMPEQVRNMQKPGGKTFGIIDVVITAGEGRKLTSGVGYLKAPKRMVDGSYPFVPDADSTTMPLRTDTPGKSETDAEPQNPTMARKRRKRGKRRPKPPKSVREAIRQAAFEALIAAEDADAAVGRGELTGPAASETSSEVIDVDAEGDSDPDYDFRSKRQALQSRIRLTQDIPHIPSSALQHPAMGPLIPSIPPPLHVEPKTTVLQAPEITGPDLPWSSGLARVYAQAHEQERAYEQQVDITSQAGLGPKMMYPDISPYLQTPQMRPSPYIVQFSDPTLGITPIDLMRQIPFNNDGQSSSPLSHFPMNLQGPGYSAAPSFPPLMPGPQNGSSRSDLYAYSSSDQPCVGFPNTHYSLSKYNISGAGPSFAGKSEFYKPNMLPQATAFAGLQEPTPPQVLFPPFDRRLSLPLPPAALYSVPTKPKRSLSPQKASSSQKTKRANPSVEVKRLVVHGQKGSVLVDHRWDPAQHIGVSLNSPAKLGTQETVTHGDKEHANPVEQGRTFTGTSRTRKSTVRKGTPAPGSSSEHKNPDPSMAADKHQPISAFQANASTGQHAVNAKKSKPKHEPEKVAKARPDSDQPGIDMSNQNLRVTKERSSRRTTSSNGILGVQGPKASPIWFEDPEEILREASARMRRCRPSEKHGNASDVAVLPNTVVPTVQTPKAWDTDTSSPLSSLHTTPEPEIEPTTYTRLPQAPVESSPTPIPQADGSPERKTTPKCRRGNHVPSPMKLASTSATPQLSLHNPFSSQSSASKKRKMIHRTLPKEPRSPDRLKTNDNPPLNRDCVIAYAESKDKKNKQGILRQVKSERLGVFTESDVVFAARFFVED</sequence>
<accession>A0A8H7AWC7</accession>
<dbReference type="EMBL" id="JAAABM010000027">
    <property type="protein sequence ID" value="KAF7670895.1"/>
    <property type="molecule type" value="Genomic_DNA"/>
</dbReference>
<keyword evidence="3" id="KW-1185">Reference proteome</keyword>
<feature type="region of interest" description="Disordered" evidence="1">
    <location>
        <begin position="1171"/>
        <end position="1294"/>
    </location>
</feature>
<dbReference type="PANTHER" id="PTHR37781:SF1">
    <property type="entry name" value="ADR380WP"/>
    <property type="match status" value="1"/>
</dbReference>
<feature type="compositionally biased region" description="Basic and acidic residues" evidence="1">
    <location>
        <begin position="1037"/>
        <end position="1050"/>
    </location>
</feature>
<dbReference type="GO" id="GO:0005675">
    <property type="term" value="C:transcription factor TFIIH holo complex"/>
    <property type="evidence" value="ECO:0007669"/>
    <property type="project" value="TreeGrafter"/>
</dbReference>
<protein>
    <submittedName>
        <fullName evidence="2">Uncharacterized protein</fullName>
    </submittedName>
</protein>